<sequence length="215" mass="23841">DARPRRRTALGRGRHGAVRGGHRRPRRRPVRGAVRAARLGSRPRGRPSGCERRRAAQPRPLGEQRRGDPDVLLTESAHCRHRDRGDPATVGAALVAPPRGDRAGRRSRSPHEGAVAASRAHRSGPRGAGERDPLAARPGGDGARRRRRAGSDLRRPATGLPRRTLGRHHRQARRGDRSPHRGHPRRPHGVPRRAGQRRRDQRLRRARPRPAALAV</sequence>
<feature type="non-terminal residue" evidence="2">
    <location>
        <position position="1"/>
    </location>
</feature>
<dbReference type="EC" id="5.2.1.4" evidence="2"/>
<name>A0A6J4J0B3_9ACTN</name>
<protein>
    <submittedName>
        <fullName evidence="2">Maleylpyruvate isomerase, mycothiol-dependent</fullName>
        <ecNumber evidence="2">5.2.1.4</ecNumber>
    </submittedName>
</protein>
<gene>
    <name evidence="2" type="ORF">AVDCRST_MAG52-2948</name>
</gene>
<feature type="region of interest" description="Disordered" evidence="1">
    <location>
        <begin position="1"/>
        <end position="215"/>
    </location>
</feature>
<feature type="compositionally biased region" description="Basic residues" evidence="1">
    <location>
        <begin position="1"/>
        <end position="30"/>
    </location>
</feature>
<feature type="compositionally biased region" description="Basic residues" evidence="1">
    <location>
        <begin position="180"/>
        <end position="208"/>
    </location>
</feature>
<dbReference type="EMBL" id="CADCTN010000204">
    <property type="protein sequence ID" value="CAA9266898.1"/>
    <property type="molecule type" value="Genomic_DNA"/>
</dbReference>
<evidence type="ECO:0000313" key="2">
    <source>
        <dbReference type="EMBL" id="CAA9266898.1"/>
    </source>
</evidence>
<reference evidence="2" key="1">
    <citation type="submission" date="2020-02" db="EMBL/GenBank/DDBJ databases">
        <authorList>
            <person name="Meier V. D."/>
        </authorList>
    </citation>
    <scope>NUCLEOTIDE SEQUENCE</scope>
    <source>
        <strain evidence="2">AVDCRST_MAG52</strain>
    </source>
</reference>
<keyword evidence="2" id="KW-0413">Isomerase</keyword>
<feature type="non-terminal residue" evidence="2">
    <location>
        <position position="215"/>
    </location>
</feature>
<dbReference type="GO" id="GO:0050077">
    <property type="term" value="F:maleylpyruvate isomerase activity"/>
    <property type="evidence" value="ECO:0007669"/>
    <property type="project" value="UniProtKB-EC"/>
</dbReference>
<organism evidence="2">
    <name type="scientific">uncultured Blastococcus sp</name>
    <dbReference type="NCBI Taxonomy" id="217144"/>
    <lineage>
        <taxon>Bacteria</taxon>
        <taxon>Bacillati</taxon>
        <taxon>Actinomycetota</taxon>
        <taxon>Actinomycetes</taxon>
        <taxon>Geodermatophilales</taxon>
        <taxon>Geodermatophilaceae</taxon>
        <taxon>Blastococcus</taxon>
        <taxon>environmental samples</taxon>
    </lineage>
</organism>
<feature type="compositionally biased region" description="Low complexity" evidence="1">
    <location>
        <begin position="31"/>
        <end position="48"/>
    </location>
</feature>
<keyword evidence="2" id="KW-0670">Pyruvate</keyword>
<evidence type="ECO:0000256" key="1">
    <source>
        <dbReference type="SAM" id="MobiDB-lite"/>
    </source>
</evidence>
<accession>A0A6J4J0B3</accession>
<dbReference type="AlphaFoldDB" id="A0A6J4J0B3"/>
<proteinExistence type="predicted"/>